<dbReference type="EMBL" id="JAAVMB010000001">
    <property type="protein sequence ID" value="NKC66788.1"/>
    <property type="molecule type" value="Genomic_DNA"/>
</dbReference>
<dbReference type="AlphaFoldDB" id="A0A369B226"/>
<keyword evidence="1" id="KW-0472">Membrane</keyword>
<evidence type="ECO:0000313" key="4">
    <source>
        <dbReference type="Proteomes" id="UP000288197"/>
    </source>
</evidence>
<keyword evidence="1" id="KW-0812">Transmembrane</keyword>
<dbReference type="OrthoDB" id="2299708at2"/>
<sequence>MTTLTISTFFWFIFPVVLLLISSIVVKKTKINIKYGVKAPDIATPFLLIGIHNLSKATFDESFLPYTLLIVLLVSMLIAVFQAYQFKEIRYKRYLKMVWRVTFLITLLIYFLLILVSIFFFLK</sequence>
<keyword evidence="4" id="KW-1185">Reference proteome</keyword>
<dbReference type="InterPro" id="IPR024515">
    <property type="entry name" value="DUF3397"/>
</dbReference>
<reference evidence="3 4" key="1">
    <citation type="submission" date="2017-05" db="EMBL/GenBank/DDBJ databases">
        <title>Vagococcus spp. assemblies.</title>
        <authorList>
            <person name="Gulvik C.A."/>
        </authorList>
    </citation>
    <scope>NUCLEOTIDE SEQUENCE [LARGE SCALE GENOMIC DNA]</scope>
    <source>
        <strain evidence="3 4">NCFB 2497</strain>
    </source>
</reference>
<dbReference type="Proteomes" id="UP000521358">
    <property type="component" value="Unassembled WGS sequence"/>
</dbReference>
<accession>A0A369B226</accession>
<organism evidence="3 4">
    <name type="scientific">Vagococcus fluvialis</name>
    <dbReference type="NCBI Taxonomy" id="2738"/>
    <lineage>
        <taxon>Bacteria</taxon>
        <taxon>Bacillati</taxon>
        <taxon>Bacillota</taxon>
        <taxon>Bacilli</taxon>
        <taxon>Lactobacillales</taxon>
        <taxon>Enterococcaceae</taxon>
        <taxon>Vagococcus</taxon>
    </lineage>
</organism>
<protein>
    <submittedName>
        <fullName evidence="2">DUF3397 domain-containing protein</fullName>
    </submittedName>
</protein>
<feature type="transmembrane region" description="Helical" evidence="1">
    <location>
        <begin position="98"/>
        <end position="122"/>
    </location>
</feature>
<comment type="caution">
    <text evidence="3">The sequence shown here is derived from an EMBL/GenBank/DDBJ whole genome shotgun (WGS) entry which is preliminary data.</text>
</comment>
<reference evidence="2 5" key="2">
    <citation type="submission" date="2020-03" db="EMBL/GenBank/DDBJ databases">
        <title>Bacterial samples isolated from urine from healthy bovine heifers (Gyr breed).</title>
        <authorList>
            <person name="Giannattasio-Ferraz S."/>
            <person name="Maskeri L."/>
            <person name="Penido A."/>
            <person name="Barbosa-Stancioli E.F."/>
            <person name="Putonti C."/>
        </authorList>
    </citation>
    <scope>NUCLEOTIDE SEQUENCE [LARGE SCALE GENOMIC DNA]</scope>
    <source>
        <strain evidence="2 5">UFMG-H7</strain>
    </source>
</reference>
<dbReference type="Proteomes" id="UP000288197">
    <property type="component" value="Unassembled WGS sequence"/>
</dbReference>
<keyword evidence="1" id="KW-1133">Transmembrane helix</keyword>
<gene>
    <name evidence="3" type="ORF">CBF32_07085</name>
    <name evidence="2" type="ORF">HED35_01680</name>
</gene>
<dbReference type="GeneID" id="63146416"/>
<feature type="transmembrane region" description="Helical" evidence="1">
    <location>
        <begin position="6"/>
        <end position="26"/>
    </location>
</feature>
<evidence type="ECO:0000313" key="5">
    <source>
        <dbReference type="Proteomes" id="UP000521358"/>
    </source>
</evidence>
<feature type="transmembrane region" description="Helical" evidence="1">
    <location>
        <begin position="66"/>
        <end position="86"/>
    </location>
</feature>
<evidence type="ECO:0000313" key="3">
    <source>
        <dbReference type="EMBL" id="RSU02340.1"/>
    </source>
</evidence>
<dbReference type="Pfam" id="PF11877">
    <property type="entry name" value="DUF3397"/>
    <property type="match status" value="1"/>
</dbReference>
<evidence type="ECO:0000256" key="1">
    <source>
        <dbReference type="SAM" id="Phobius"/>
    </source>
</evidence>
<name>A0A369B226_9ENTE</name>
<evidence type="ECO:0000313" key="2">
    <source>
        <dbReference type="EMBL" id="NKC66788.1"/>
    </source>
</evidence>
<dbReference type="EMBL" id="NGJX01000005">
    <property type="protein sequence ID" value="RSU02340.1"/>
    <property type="molecule type" value="Genomic_DNA"/>
</dbReference>
<proteinExistence type="predicted"/>
<dbReference type="RefSeq" id="WP_086341246.1">
    <property type="nucleotide sequence ID" value="NZ_CP081459.1"/>
</dbReference>